<dbReference type="GeneTree" id="ENSGT00390000014633"/>
<gene>
    <name evidence="12" type="primary">NCSTN</name>
</gene>
<keyword evidence="6" id="KW-0914">Notch signaling pathway</keyword>
<comment type="similarity">
    <text evidence="2">Belongs to the nicastrin family.</text>
</comment>
<evidence type="ECO:0000313" key="13">
    <source>
        <dbReference type="Proteomes" id="UP001501920"/>
    </source>
</evidence>
<accession>A0AAR2K6M4</accession>
<name>A0AAR2K6M4_PYGNA</name>
<dbReference type="PANTHER" id="PTHR21092:SF0">
    <property type="entry name" value="NICASTRIN"/>
    <property type="match status" value="1"/>
</dbReference>
<evidence type="ECO:0000256" key="10">
    <source>
        <dbReference type="SAM" id="Phobius"/>
    </source>
</evidence>
<keyword evidence="5" id="KW-0732">Signal</keyword>
<dbReference type="Gene3D" id="3.40.630.10">
    <property type="entry name" value="Zn peptidases"/>
    <property type="match status" value="1"/>
</dbReference>
<dbReference type="SUPFAM" id="SSF53187">
    <property type="entry name" value="Zn-dependent exopeptidases"/>
    <property type="match status" value="1"/>
</dbReference>
<sequence>MYVCFLSVIAVRCSSVEQKIYVELNSTVPCVRLLNATHQIGCQSSISGDTGVLHVLETEADLDWILSTGPHPPYMVVMEAAFFTRSTMVKMKNSSRVAGVAVIKSNTGPTEGFSPHTSCPNQNTGVYTEHYGPELANCNNTVWNPLGNGLSYEDFAFPIFSLKDDNQTQVIRKCYEDHNMRMNGSAPQYPLCAMQLFSHMHAVTDTVTCMRRTDLQNSFSINPEKLCDPLSDFNVWTSIRPLNNSIKGHKENESVVIAAARLDGRSFFWDIAPSAEGTVSSIVTLLAAAQALYPVALEAPPQRNIFFTFFQGEAFDYIGSSRMVYDMENSKFVIDLDNVHSLLEIGQVANLVANIKSVASSLNLSLNEPSATQALPPSSFQRFLRVRPVPGLVLADHQASFTNRYYESLYDTATYLNVTYPSDLSPEQQLEYETEAAKSLTQVATLVARSIYKQAGGEDRFLNNITADTKTVAKLLYGFLIMSNNSWFSSLLPPEALGRGSILGLVITHIINTLTSVTRFVQFILANMTGTVTKLNQSQCQNPKDVPGESKDLYSYSWVSGPVSVNGTTDPYCVRSSVHLSKALSPAFELTDYGSREYSTWTESRWKTIRARIFLVASPQLEMMTLGVGVAVLLVSLVVTYFISSKAELLFSATREPPNTTY</sequence>
<dbReference type="Proteomes" id="UP001501920">
    <property type="component" value="Chromosome 19"/>
</dbReference>
<feature type="domain" description="Nicastrin small lobe" evidence="11">
    <location>
        <begin position="29"/>
        <end position="202"/>
    </location>
</feature>
<evidence type="ECO:0000313" key="12">
    <source>
        <dbReference type="Ensembl" id="ENSPNAP00000058144.1"/>
    </source>
</evidence>
<keyword evidence="9" id="KW-0325">Glycoprotein</keyword>
<dbReference type="CDD" id="cd03881">
    <property type="entry name" value="M28_Nicastrin"/>
    <property type="match status" value="1"/>
</dbReference>
<evidence type="ECO:0000256" key="7">
    <source>
        <dbReference type="ARBA" id="ARBA00022989"/>
    </source>
</evidence>
<dbReference type="Pfam" id="PF05450">
    <property type="entry name" value="Nicastrin"/>
    <property type="match status" value="2"/>
</dbReference>
<keyword evidence="7 10" id="KW-1133">Transmembrane helix</keyword>
<keyword evidence="13" id="KW-1185">Reference proteome</keyword>
<evidence type="ECO:0000256" key="8">
    <source>
        <dbReference type="ARBA" id="ARBA00023136"/>
    </source>
</evidence>
<dbReference type="GO" id="GO:0007219">
    <property type="term" value="P:Notch signaling pathway"/>
    <property type="evidence" value="ECO:0007669"/>
    <property type="project" value="UniProtKB-KW"/>
</dbReference>
<dbReference type="PANTHER" id="PTHR21092">
    <property type="entry name" value="NICASTRIN"/>
    <property type="match status" value="1"/>
</dbReference>
<proteinExistence type="inferred from homology"/>
<evidence type="ECO:0000259" key="11">
    <source>
        <dbReference type="Pfam" id="PF18266"/>
    </source>
</evidence>
<evidence type="ECO:0000256" key="1">
    <source>
        <dbReference type="ARBA" id="ARBA00004479"/>
    </source>
</evidence>
<evidence type="ECO:0000256" key="3">
    <source>
        <dbReference type="ARBA" id="ARBA00015303"/>
    </source>
</evidence>
<dbReference type="GO" id="GO:0007220">
    <property type="term" value="P:Notch receptor processing"/>
    <property type="evidence" value="ECO:0007669"/>
    <property type="project" value="TreeGrafter"/>
</dbReference>
<feature type="transmembrane region" description="Helical" evidence="10">
    <location>
        <begin position="623"/>
        <end position="643"/>
    </location>
</feature>
<evidence type="ECO:0000256" key="5">
    <source>
        <dbReference type="ARBA" id="ARBA00022729"/>
    </source>
</evidence>
<comment type="subcellular location">
    <subcellularLocation>
        <location evidence="1">Membrane</location>
        <topology evidence="1">Single-pass type I membrane protein</topology>
    </subcellularLocation>
</comment>
<dbReference type="Ensembl" id="ENSPNAT00000046993.1">
    <property type="protein sequence ID" value="ENSPNAP00000058144.1"/>
    <property type="gene ID" value="ENSPNAG00000027859.2"/>
</dbReference>
<dbReference type="GO" id="GO:0005886">
    <property type="term" value="C:plasma membrane"/>
    <property type="evidence" value="ECO:0007669"/>
    <property type="project" value="TreeGrafter"/>
</dbReference>
<dbReference type="InterPro" id="IPR008710">
    <property type="entry name" value="Nicastrin"/>
</dbReference>
<dbReference type="GO" id="GO:0016485">
    <property type="term" value="P:protein processing"/>
    <property type="evidence" value="ECO:0007669"/>
    <property type="project" value="InterPro"/>
</dbReference>
<evidence type="ECO:0000256" key="6">
    <source>
        <dbReference type="ARBA" id="ARBA00022976"/>
    </source>
</evidence>
<evidence type="ECO:0000256" key="9">
    <source>
        <dbReference type="ARBA" id="ARBA00023180"/>
    </source>
</evidence>
<organism evidence="12 13">
    <name type="scientific">Pygocentrus nattereri</name>
    <name type="common">Red-bellied piranha</name>
    <dbReference type="NCBI Taxonomy" id="42514"/>
    <lineage>
        <taxon>Eukaryota</taxon>
        <taxon>Metazoa</taxon>
        <taxon>Chordata</taxon>
        <taxon>Craniata</taxon>
        <taxon>Vertebrata</taxon>
        <taxon>Euteleostomi</taxon>
        <taxon>Actinopterygii</taxon>
        <taxon>Neopterygii</taxon>
        <taxon>Teleostei</taxon>
        <taxon>Ostariophysi</taxon>
        <taxon>Characiformes</taxon>
        <taxon>Characoidei</taxon>
        <taxon>Pygocentrus</taxon>
    </lineage>
</organism>
<keyword evidence="4 10" id="KW-0812">Transmembrane</keyword>
<dbReference type="AlphaFoldDB" id="A0AAR2K6M4"/>
<reference evidence="12 13" key="1">
    <citation type="submission" date="2020-10" db="EMBL/GenBank/DDBJ databases">
        <title>Pygocentrus nattereri (red-bellied piranha) genome, fPygNat1, primary haplotype.</title>
        <authorList>
            <person name="Myers G."/>
            <person name="Meyer A."/>
            <person name="Karagic N."/>
            <person name="Pippel M."/>
            <person name="Winkler S."/>
            <person name="Tracey A."/>
            <person name="Wood J."/>
            <person name="Formenti G."/>
            <person name="Howe K."/>
            <person name="Fedrigo O."/>
            <person name="Jarvis E.D."/>
        </authorList>
    </citation>
    <scope>NUCLEOTIDE SEQUENCE [LARGE SCALE GENOMIC DNA]</scope>
</reference>
<dbReference type="Pfam" id="PF18266">
    <property type="entry name" value="Ncstrn_small"/>
    <property type="match status" value="1"/>
</dbReference>
<protein>
    <recommendedName>
        <fullName evidence="3">Nicastrin</fullName>
    </recommendedName>
</protein>
<keyword evidence="8 10" id="KW-0472">Membrane</keyword>
<reference evidence="12" key="2">
    <citation type="submission" date="2025-08" db="UniProtKB">
        <authorList>
            <consortium name="Ensembl"/>
        </authorList>
    </citation>
    <scope>IDENTIFICATION</scope>
</reference>
<reference evidence="12" key="3">
    <citation type="submission" date="2025-09" db="UniProtKB">
        <authorList>
            <consortium name="Ensembl"/>
        </authorList>
    </citation>
    <scope>IDENTIFICATION</scope>
</reference>
<evidence type="ECO:0000256" key="4">
    <source>
        <dbReference type="ARBA" id="ARBA00022692"/>
    </source>
</evidence>
<evidence type="ECO:0000256" key="2">
    <source>
        <dbReference type="ARBA" id="ARBA00007717"/>
    </source>
</evidence>
<dbReference type="InterPro" id="IPR041084">
    <property type="entry name" value="Ncstrn_small"/>
</dbReference>